<dbReference type="RefSeq" id="WP_186833532.1">
    <property type="nucleotide sequence ID" value="NZ_JAEQMG010000201.1"/>
</dbReference>
<keyword evidence="1" id="KW-0812">Transmembrane</keyword>
<dbReference type="InterPro" id="IPR010690">
    <property type="entry name" value="YqfD"/>
</dbReference>
<gene>
    <name evidence="2" type="ORF">JKK62_17245</name>
</gene>
<accession>A0A934WUY1</accession>
<dbReference type="EMBL" id="JAEQMG010000201">
    <property type="protein sequence ID" value="MBK6090354.1"/>
    <property type="molecule type" value="Genomic_DNA"/>
</dbReference>
<comment type="caution">
    <text evidence="2">The sequence shown here is derived from an EMBL/GenBank/DDBJ whole genome shotgun (WGS) entry which is preliminary data.</text>
</comment>
<sequence length="407" mass="45744">MLLDLLRMLRGWVEFSVSGKYPERFINITSRHRVRLWKVRRSDDRFTACMYRSDYRRIRPLARGAGVRLKVTQKSGVPTLLYRYRERVGILIGACAFVLSIFVMSLFIWSVDITGLETVSRSEMNDVLRDHGLYIGAFKPSLDYQRLARDVMIEQHEIGWMAVNVTGSYASVEIKEEAVPPEVDDVYSPCNVKARSDGVIVRIEAAEGETLVMEGSGVIEGQLIVSGIRTDERGTHRLVHADARVMARTTRQASFSMTGQMKLLRPNAEEAERRELDFLGLRLPYRVGAVDSPNAVSNTTTEVPAPLGITLPISVVTDHVSALSEEEIILDDNSAGELLNREAQLYEAFALQNCAIESREYHIEHIGGVYTLYATYTCVEDIAYTEPIGTDENTDLTPYVAPTENKK</sequence>
<keyword evidence="1" id="KW-1133">Transmembrane helix</keyword>
<dbReference type="AlphaFoldDB" id="A0A934WUY1"/>
<protein>
    <submittedName>
        <fullName evidence="2">Sporulation protein YqfD</fullName>
    </submittedName>
</protein>
<dbReference type="Proteomes" id="UP000633365">
    <property type="component" value="Unassembled WGS sequence"/>
</dbReference>
<evidence type="ECO:0000313" key="2">
    <source>
        <dbReference type="EMBL" id="MBK6090354.1"/>
    </source>
</evidence>
<evidence type="ECO:0000256" key="1">
    <source>
        <dbReference type="SAM" id="Phobius"/>
    </source>
</evidence>
<evidence type="ECO:0000313" key="3">
    <source>
        <dbReference type="Proteomes" id="UP000633365"/>
    </source>
</evidence>
<proteinExistence type="predicted"/>
<reference evidence="2" key="1">
    <citation type="submission" date="2021-01" db="EMBL/GenBank/DDBJ databases">
        <title>Genome public.</title>
        <authorList>
            <person name="Liu C."/>
            <person name="Sun Q."/>
        </authorList>
    </citation>
    <scope>NUCLEOTIDE SEQUENCE</scope>
    <source>
        <strain evidence="2">M6</strain>
    </source>
</reference>
<keyword evidence="3" id="KW-1185">Reference proteome</keyword>
<keyword evidence="1" id="KW-0472">Membrane</keyword>
<organism evidence="2 3">
    <name type="scientific">Ruminococcus difficilis</name>
    <dbReference type="NCBI Taxonomy" id="2763069"/>
    <lineage>
        <taxon>Bacteria</taxon>
        <taxon>Bacillati</taxon>
        <taxon>Bacillota</taxon>
        <taxon>Clostridia</taxon>
        <taxon>Eubacteriales</taxon>
        <taxon>Oscillospiraceae</taxon>
        <taxon>Ruminococcus</taxon>
    </lineage>
</organism>
<feature type="transmembrane region" description="Helical" evidence="1">
    <location>
        <begin position="88"/>
        <end position="111"/>
    </location>
</feature>
<name>A0A934WUY1_9FIRM</name>
<dbReference type="Pfam" id="PF06898">
    <property type="entry name" value="YqfD"/>
    <property type="match status" value="1"/>
</dbReference>